<reference evidence="1" key="1">
    <citation type="submission" date="2014-11" db="EMBL/GenBank/DDBJ databases">
        <authorList>
            <person name="Amaro Gonzalez C."/>
        </authorList>
    </citation>
    <scope>NUCLEOTIDE SEQUENCE</scope>
</reference>
<sequence length="24" mass="2665">MGGAISCCKSLRCLSQKALFYTKR</sequence>
<name>A0A0E9Y1F4_ANGAN</name>
<organism evidence="1">
    <name type="scientific">Anguilla anguilla</name>
    <name type="common">European freshwater eel</name>
    <name type="synonym">Muraena anguilla</name>
    <dbReference type="NCBI Taxonomy" id="7936"/>
    <lineage>
        <taxon>Eukaryota</taxon>
        <taxon>Metazoa</taxon>
        <taxon>Chordata</taxon>
        <taxon>Craniata</taxon>
        <taxon>Vertebrata</taxon>
        <taxon>Euteleostomi</taxon>
        <taxon>Actinopterygii</taxon>
        <taxon>Neopterygii</taxon>
        <taxon>Teleostei</taxon>
        <taxon>Anguilliformes</taxon>
        <taxon>Anguillidae</taxon>
        <taxon>Anguilla</taxon>
    </lineage>
</organism>
<proteinExistence type="predicted"/>
<reference evidence="1" key="2">
    <citation type="journal article" date="2015" name="Fish Shellfish Immunol.">
        <title>Early steps in the European eel (Anguilla anguilla)-Vibrio vulnificus interaction in the gills: Role of the RtxA13 toxin.</title>
        <authorList>
            <person name="Callol A."/>
            <person name="Pajuelo D."/>
            <person name="Ebbesson L."/>
            <person name="Teles M."/>
            <person name="MacKenzie S."/>
            <person name="Amaro C."/>
        </authorList>
    </citation>
    <scope>NUCLEOTIDE SEQUENCE</scope>
</reference>
<evidence type="ECO:0000313" key="1">
    <source>
        <dbReference type="EMBL" id="JAI07789.1"/>
    </source>
</evidence>
<accession>A0A0E9Y1F4</accession>
<dbReference type="EMBL" id="GBXM01000789">
    <property type="protein sequence ID" value="JAI07789.1"/>
    <property type="molecule type" value="Transcribed_RNA"/>
</dbReference>
<protein>
    <submittedName>
        <fullName evidence="1">Uncharacterized protein</fullName>
    </submittedName>
</protein>
<dbReference type="AlphaFoldDB" id="A0A0E9Y1F4"/>